<name>F4WMU6_ACREC</name>
<dbReference type="InParanoid" id="F4WMU6"/>
<feature type="region of interest" description="Disordered" evidence="1">
    <location>
        <begin position="109"/>
        <end position="135"/>
    </location>
</feature>
<evidence type="ECO:0000313" key="2">
    <source>
        <dbReference type="EMBL" id="EGI64480.1"/>
    </source>
</evidence>
<protein>
    <submittedName>
        <fullName evidence="2">Uncharacterized protein</fullName>
    </submittedName>
</protein>
<evidence type="ECO:0000313" key="3">
    <source>
        <dbReference type="Proteomes" id="UP000007755"/>
    </source>
</evidence>
<reference evidence="2" key="1">
    <citation type="submission" date="2011-02" db="EMBL/GenBank/DDBJ databases">
        <title>The genome of the leaf-cutting ant Acromyrmex echinatior suggests key adaptations to social evolution and fungus farming.</title>
        <authorList>
            <person name="Nygaard S."/>
            <person name="Zhang G."/>
        </authorList>
    </citation>
    <scope>NUCLEOTIDE SEQUENCE</scope>
</reference>
<organism evidence="3">
    <name type="scientific">Acromyrmex echinatior</name>
    <name type="common">Panamanian leafcutter ant</name>
    <name type="synonym">Acromyrmex octospinosus echinatior</name>
    <dbReference type="NCBI Taxonomy" id="103372"/>
    <lineage>
        <taxon>Eukaryota</taxon>
        <taxon>Metazoa</taxon>
        <taxon>Ecdysozoa</taxon>
        <taxon>Arthropoda</taxon>
        <taxon>Hexapoda</taxon>
        <taxon>Insecta</taxon>
        <taxon>Pterygota</taxon>
        <taxon>Neoptera</taxon>
        <taxon>Endopterygota</taxon>
        <taxon>Hymenoptera</taxon>
        <taxon>Apocrita</taxon>
        <taxon>Aculeata</taxon>
        <taxon>Formicoidea</taxon>
        <taxon>Formicidae</taxon>
        <taxon>Myrmicinae</taxon>
        <taxon>Acromyrmex</taxon>
    </lineage>
</organism>
<keyword evidence="3" id="KW-1185">Reference proteome</keyword>
<accession>F4WMU6</accession>
<dbReference type="Proteomes" id="UP000007755">
    <property type="component" value="Unassembled WGS sequence"/>
</dbReference>
<dbReference type="EMBL" id="GL888221">
    <property type="protein sequence ID" value="EGI64480.1"/>
    <property type="molecule type" value="Genomic_DNA"/>
</dbReference>
<proteinExistence type="predicted"/>
<dbReference type="AlphaFoldDB" id="F4WMU6"/>
<evidence type="ECO:0000256" key="1">
    <source>
        <dbReference type="SAM" id="MobiDB-lite"/>
    </source>
</evidence>
<gene>
    <name evidence="2" type="ORF">G5I_07081</name>
</gene>
<sequence>MRLFDRRYTHGKSDQSTATVVHHETDPVFLASDTFPVGGREWTVGLFFCFRGLARDISESVSGTAKYISLASGMDIDDLSCLVTLYDTCDIQFLITRQHSLVHGTASATLTGSAHPRDPQQAPYPLSINSGTRST</sequence>